<organism evidence="1 2">
    <name type="scientific">Rhizopus microsporus</name>
    <dbReference type="NCBI Taxonomy" id="58291"/>
    <lineage>
        <taxon>Eukaryota</taxon>
        <taxon>Fungi</taxon>
        <taxon>Fungi incertae sedis</taxon>
        <taxon>Mucoromycota</taxon>
        <taxon>Mucoromycotina</taxon>
        <taxon>Mucoromycetes</taxon>
        <taxon>Mucorales</taxon>
        <taxon>Mucorineae</taxon>
        <taxon>Rhizopodaceae</taxon>
        <taxon>Rhizopus</taxon>
    </lineage>
</organism>
<name>A0A1X0RSM4_RHIZD</name>
<gene>
    <name evidence="1" type="ORF">BCV71DRAFT_237945</name>
</gene>
<proteinExistence type="predicted"/>
<accession>A0A1X0RSM4</accession>
<dbReference type="VEuPathDB" id="FungiDB:BCV72DRAFT_309318"/>
<sequence>MSVCRRTLTHITLPQTLPSSREFRRILLLLPSFINLTHLTVTPTYDIPILTDFNEVISQYPNLMKDESSPGYFNRYDVLSMQAHSKLKIPDVVTMFHCDTFEYIMRKFPNLGCCSVNLHLDEDYNCHMGPWIARDYPEKL</sequence>
<protein>
    <submittedName>
        <fullName evidence="1">Uncharacterized protein</fullName>
    </submittedName>
</protein>
<evidence type="ECO:0000313" key="2">
    <source>
        <dbReference type="Proteomes" id="UP000242381"/>
    </source>
</evidence>
<dbReference type="EMBL" id="KV921444">
    <property type="protein sequence ID" value="ORE14974.1"/>
    <property type="molecule type" value="Genomic_DNA"/>
</dbReference>
<evidence type="ECO:0000313" key="1">
    <source>
        <dbReference type="EMBL" id="ORE14974.1"/>
    </source>
</evidence>
<dbReference type="AlphaFoldDB" id="A0A1X0RSM4"/>
<reference evidence="1 2" key="1">
    <citation type="journal article" date="2016" name="Proc. Natl. Acad. Sci. U.S.A.">
        <title>Lipid metabolic changes in an early divergent fungus govern the establishment of a mutualistic symbiosis with endobacteria.</title>
        <authorList>
            <person name="Lastovetsky O.A."/>
            <person name="Gaspar M.L."/>
            <person name="Mondo S.J."/>
            <person name="LaButti K.M."/>
            <person name="Sandor L."/>
            <person name="Grigoriev I.V."/>
            <person name="Henry S.A."/>
            <person name="Pawlowska T.E."/>
        </authorList>
    </citation>
    <scope>NUCLEOTIDE SEQUENCE [LARGE SCALE GENOMIC DNA]</scope>
    <source>
        <strain evidence="1 2">ATCC 11559</strain>
    </source>
</reference>
<dbReference type="Proteomes" id="UP000242381">
    <property type="component" value="Unassembled WGS sequence"/>
</dbReference>